<organism evidence="1">
    <name type="scientific">marine metagenome</name>
    <dbReference type="NCBI Taxonomy" id="408172"/>
    <lineage>
        <taxon>unclassified sequences</taxon>
        <taxon>metagenomes</taxon>
        <taxon>ecological metagenomes</taxon>
    </lineage>
</organism>
<reference evidence="1" key="1">
    <citation type="submission" date="2018-05" db="EMBL/GenBank/DDBJ databases">
        <authorList>
            <person name="Lanie J.A."/>
            <person name="Ng W.-L."/>
            <person name="Kazmierczak K.M."/>
            <person name="Andrzejewski T.M."/>
            <person name="Davidsen T.M."/>
            <person name="Wayne K.J."/>
            <person name="Tettelin H."/>
            <person name="Glass J.I."/>
            <person name="Rusch D."/>
            <person name="Podicherti R."/>
            <person name="Tsui H.-C.T."/>
            <person name="Winkler M.E."/>
        </authorList>
    </citation>
    <scope>NUCLEOTIDE SEQUENCE</scope>
</reference>
<name>A0A381SNT4_9ZZZZ</name>
<protein>
    <recommendedName>
        <fullName evidence="2">4Fe4S-binding SPASM domain-containing protein</fullName>
    </recommendedName>
</protein>
<dbReference type="EMBL" id="UINC01003366">
    <property type="protein sequence ID" value="SVA05690.1"/>
    <property type="molecule type" value="Genomic_DNA"/>
</dbReference>
<proteinExistence type="predicted"/>
<feature type="non-terminal residue" evidence="1">
    <location>
        <position position="96"/>
    </location>
</feature>
<dbReference type="AlphaFoldDB" id="A0A381SNT4"/>
<evidence type="ECO:0000313" key="1">
    <source>
        <dbReference type="EMBL" id="SVA05690.1"/>
    </source>
</evidence>
<dbReference type="CDD" id="cd21109">
    <property type="entry name" value="SPASM"/>
    <property type="match status" value="1"/>
</dbReference>
<gene>
    <name evidence="1" type="ORF">METZ01_LOCUS58544</name>
</gene>
<evidence type="ECO:0008006" key="2">
    <source>
        <dbReference type="Google" id="ProtNLM"/>
    </source>
</evidence>
<sequence>MYNFGTHNESLLDVWNNEHYKNIRKQFLNNEIPIQCKKVCYDKEQEGGHSHRQEMNQFWNNKEVIQSKTLVDGALKTPPIYFDIRFGNICNFKCRM</sequence>
<accession>A0A381SNT4</accession>